<feature type="compositionally biased region" description="Polar residues" evidence="1">
    <location>
        <begin position="78"/>
        <end position="87"/>
    </location>
</feature>
<feature type="region of interest" description="Disordered" evidence="1">
    <location>
        <begin position="74"/>
        <end position="101"/>
    </location>
</feature>
<dbReference type="Proteomes" id="UP000053766">
    <property type="component" value="Unassembled WGS sequence"/>
</dbReference>
<gene>
    <name evidence="2" type="ORF">DICVIV_12030</name>
</gene>
<reference evidence="2 3" key="1">
    <citation type="submission" date="2013-11" db="EMBL/GenBank/DDBJ databases">
        <title>Draft genome of the bovine lungworm Dictyocaulus viviparus.</title>
        <authorList>
            <person name="Mitreva M."/>
        </authorList>
    </citation>
    <scope>NUCLEOTIDE SEQUENCE [LARGE SCALE GENOMIC DNA]</scope>
    <source>
        <strain evidence="2 3">HannoverDv2000</strain>
    </source>
</reference>
<accession>A0A0D8XDZ1</accession>
<name>A0A0D8XDZ1_DICVI</name>
<reference evidence="3" key="2">
    <citation type="journal article" date="2016" name="Sci. Rep.">
        <title>Dictyocaulus viviparus genome, variome and transcriptome elucidate lungworm biology and support future intervention.</title>
        <authorList>
            <person name="McNulty S.N."/>
            <person name="Strube C."/>
            <person name="Rosa B.A."/>
            <person name="Martin J.C."/>
            <person name="Tyagi R."/>
            <person name="Choi Y.J."/>
            <person name="Wang Q."/>
            <person name="Hallsworth Pepin K."/>
            <person name="Zhang X."/>
            <person name="Ozersky P."/>
            <person name="Wilson R.K."/>
            <person name="Sternberg P.W."/>
            <person name="Gasser R.B."/>
            <person name="Mitreva M."/>
        </authorList>
    </citation>
    <scope>NUCLEOTIDE SEQUENCE [LARGE SCALE GENOMIC DNA]</scope>
    <source>
        <strain evidence="3">HannoverDv2000</strain>
    </source>
</reference>
<protein>
    <submittedName>
        <fullName evidence="2">Uncharacterized protein</fullName>
    </submittedName>
</protein>
<organism evidence="2 3">
    <name type="scientific">Dictyocaulus viviparus</name>
    <name type="common">Bovine lungworm</name>
    <dbReference type="NCBI Taxonomy" id="29172"/>
    <lineage>
        <taxon>Eukaryota</taxon>
        <taxon>Metazoa</taxon>
        <taxon>Ecdysozoa</taxon>
        <taxon>Nematoda</taxon>
        <taxon>Chromadorea</taxon>
        <taxon>Rhabditida</taxon>
        <taxon>Rhabditina</taxon>
        <taxon>Rhabditomorpha</taxon>
        <taxon>Strongyloidea</taxon>
        <taxon>Metastrongylidae</taxon>
        <taxon>Dictyocaulus</taxon>
    </lineage>
</organism>
<evidence type="ECO:0000313" key="2">
    <source>
        <dbReference type="EMBL" id="KJH41982.1"/>
    </source>
</evidence>
<sequence length="101" mass="11606">MACFGRYKLALNETSNRRKEEDVVRMSSEKLCDLRLLRRNEAYPNTLLSFCHRGDTTLTLAIDERIDCGEHRHADVASNETNESVEMNGNDKKKNLTSMNL</sequence>
<proteinExistence type="predicted"/>
<evidence type="ECO:0000313" key="3">
    <source>
        <dbReference type="Proteomes" id="UP000053766"/>
    </source>
</evidence>
<dbReference type="AlphaFoldDB" id="A0A0D8XDZ1"/>
<evidence type="ECO:0000256" key="1">
    <source>
        <dbReference type="SAM" id="MobiDB-lite"/>
    </source>
</evidence>
<keyword evidence="3" id="KW-1185">Reference proteome</keyword>
<dbReference type="EMBL" id="KN716727">
    <property type="protein sequence ID" value="KJH41982.1"/>
    <property type="molecule type" value="Genomic_DNA"/>
</dbReference>